<dbReference type="eggNOG" id="KOG0039">
    <property type="taxonomic scope" value="Eukaryota"/>
</dbReference>
<dbReference type="GO" id="GO:0005886">
    <property type="term" value="C:plasma membrane"/>
    <property type="evidence" value="ECO:0000318"/>
    <property type="project" value="GO_Central"/>
</dbReference>
<dbReference type="SFLD" id="SFLDG01168">
    <property type="entry name" value="Ferric_reductase_subgroup_(FRE"/>
    <property type="match status" value="1"/>
</dbReference>
<dbReference type="Proteomes" id="UP000001744">
    <property type="component" value="Unassembled WGS sequence"/>
</dbReference>
<keyword evidence="10" id="KW-0406">Ion transport</keyword>
<name>B6K7M7_SCHJY</name>
<dbReference type="InterPro" id="IPR013130">
    <property type="entry name" value="Fe3_Rdtase_TM_dom"/>
</dbReference>
<proteinExistence type="inferred from homology"/>
<dbReference type="GO" id="GO:0052851">
    <property type="term" value="F:ferric-chelate reductase (NADPH) activity"/>
    <property type="evidence" value="ECO:0007669"/>
    <property type="project" value="UniProtKB-EC"/>
</dbReference>
<evidence type="ECO:0000256" key="3">
    <source>
        <dbReference type="ARBA" id="ARBA00012668"/>
    </source>
</evidence>
<keyword evidence="7" id="KW-0249">Electron transport</keyword>
<feature type="transmembrane region" description="Helical" evidence="13">
    <location>
        <begin position="76"/>
        <end position="94"/>
    </location>
</feature>
<dbReference type="InterPro" id="IPR051410">
    <property type="entry name" value="Ferric/Cupric_Reductase"/>
</dbReference>
<evidence type="ECO:0000256" key="8">
    <source>
        <dbReference type="ARBA" id="ARBA00022989"/>
    </source>
</evidence>
<dbReference type="InterPro" id="IPR017938">
    <property type="entry name" value="Riboflavin_synthase-like_b-brl"/>
</dbReference>
<keyword evidence="5" id="KW-1003">Cell membrane</keyword>
<dbReference type="InterPro" id="IPR017927">
    <property type="entry name" value="FAD-bd_FR_type"/>
</dbReference>
<dbReference type="InterPro" id="IPR013112">
    <property type="entry name" value="FAD-bd_8"/>
</dbReference>
<dbReference type="OMA" id="YVELEMP"/>
<evidence type="ECO:0000256" key="6">
    <source>
        <dbReference type="ARBA" id="ARBA00022692"/>
    </source>
</evidence>
<dbReference type="EMBL" id="KE651168">
    <property type="protein sequence ID" value="EEB09531.1"/>
    <property type="molecule type" value="Genomic_DNA"/>
</dbReference>
<dbReference type="InterPro" id="IPR013121">
    <property type="entry name" value="Fe_red_NAD-bd_6"/>
</dbReference>
<evidence type="ECO:0000256" key="7">
    <source>
        <dbReference type="ARBA" id="ARBA00022982"/>
    </source>
</evidence>
<evidence type="ECO:0000256" key="12">
    <source>
        <dbReference type="ARBA" id="ARBA00048483"/>
    </source>
</evidence>
<dbReference type="PANTHER" id="PTHR32361:SF28">
    <property type="entry name" value="FRP1P"/>
    <property type="match status" value="1"/>
</dbReference>
<keyword evidence="9" id="KW-0560">Oxidoreductase</keyword>
<evidence type="ECO:0000256" key="5">
    <source>
        <dbReference type="ARBA" id="ARBA00022475"/>
    </source>
</evidence>
<gene>
    <name evidence="16" type="primary">frp1</name>
    <name evidence="15" type="ORF">SJAG_04743</name>
</gene>
<dbReference type="GO" id="GO:0006879">
    <property type="term" value="P:intracellular iron ion homeostasis"/>
    <property type="evidence" value="ECO:0000318"/>
    <property type="project" value="GO_Central"/>
</dbReference>
<feature type="transmembrane region" description="Helical" evidence="13">
    <location>
        <begin position="216"/>
        <end position="236"/>
    </location>
</feature>
<feature type="transmembrane region" description="Helical" evidence="13">
    <location>
        <begin position="151"/>
        <end position="174"/>
    </location>
</feature>
<dbReference type="HOGENOM" id="CLU_035348_0_0_1"/>
<evidence type="ECO:0000256" key="2">
    <source>
        <dbReference type="ARBA" id="ARBA00006278"/>
    </source>
</evidence>
<evidence type="ECO:0000313" key="16">
    <source>
        <dbReference type="JaponicusDB" id="SJAG_04743"/>
    </source>
</evidence>
<keyword evidence="8 13" id="KW-1133">Transmembrane helix</keyword>
<evidence type="ECO:0000256" key="1">
    <source>
        <dbReference type="ARBA" id="ARBA00004651"/>
    </source>
</evidence>
<sequence>MALNRQHKWTVILMGTIWAAMILFILLFLLDYLRLRFRKSKEGAVTTSDGTQRNFFYRWYLVSRNIYQAVATRKNLIATIVFIVVIGISMGYMKPESYRSLKYPKLWYVVVVANRFGFFACGLYPIIFMLSMKNSFLGLLLFSSYERLNILHRWLSYVAVLFVIVHTIILGIYFKINNRLWFLRTTRIKWGWAGMCCLILIGITSIPMARRKYYEFFFIMHHLMAIGTLLTTYYHYSMCQPYVKAAAAIYGFDRGLRCIRAILGYTTLTVEIVGDDLVVLEAKRPRFSRMFKWTAGNHIFLNIPSINFFQYHPFTIANIKEDNTVKLYISARQGFTRRLLEKANLELPKVADSDESTISGASKDLNKADGTVDMHGKSQKIKLRAFLEGPYGAIINVFNVYDSVYFFGAGVGVTFPLSLCRDVLRDHGKVRKVVFAFAFKKANLMDWMLELLDDCKNLSAGLEVELNFHVTREDVSALKSYVELEMPANVKILCYGGRPNMDEYAQRIAEDGEHSRCAFAICGPEAIINSTKRSMNKFLTLQSDVYQHYEAFDW</sequence>
<reference evidence="15 17" key="1">
    <citation type="journal article" date="2011" name="Science">
        <title>Comparative functional genomics of the fission yeasts.</title>
        <authorList>
            <person name="Rhind N."/>
            <person name="Chen Z."/>
            <person name="Yassour M."/>
            <person name="Thompson D.A."/>
            <person name="Haas B.J."/>
            <person name="Habib N."/>
            <person name="Wapinski I."/>
            <person name="Roy S."/>
            <person name="Lin M.F."/>
            <person name="Heiman D.I."/>
            <person name="Young S.K."/>
            <person name="Furuya K."/>
            <person name="Guo Y."/>
            <person name="Pidoux A."/>
            <person name="Chen H.M."/>
            <person name="Robbertse B."/>
            <person name="Goldberg J.M."/>
            <person name="Aoki K."/>
            <person name="Bayne E.H."/>
            <person name="Berlin A.M."/>
            <person name="Desjardins C.A."/>
            <person name="Dobbs E."/>
            <person name="Dukaj L."/>
            <person name="Fan L."/>
            <person name="FitzGerald M.G."/>
            <person name="French C."/>
            <person name="Gujja S."/>
            <person name="Hansen K."/>
            <person name="Keifenheim D."/>
            <person name="Levin J.Z."/>
            <person name="Mosher R.A."/>
            <person name="Mueller C.A."/>
            <person name="Pfiffner J."/>
            <person name="Priest M."/>
            <person name="Russ C."/>
            <person name="Smialowska A."/>
            <person name="Swoboda P."/>
            <person name="Sykes S.M."/>
            <person name="Vaughn M."/>
            <person name="Vengrova S."/>
            <person name="Yoder R."/>
            <person name="Zeng Q."/>
            <person name="Allshire R."/>
            <person name="Baulcombe D."/>
            <person name="Birren B.W."/>
            <person name="Brown W."/>
            <person name="Ekwall K."/>
            <person name="Kellis M."/>
            <person name="Leatherwood J."/>
            <person name="Levin H."/>
            <person name="Margalit H."/>
            <person name="Martienssen R."/>
            <person name="Nieduszynski C.A."/>
            <person name="Spatafora J.W."/>
            <person name="Friedman N."/>
            <person name="Dalgaard J.Z."/>
            <person name="Baumann P."/>
            <person name="Niki H."/>
            <person name="Regev A."/>
            <person name="Nusbaum C."/>
        </authorList>
    </citation>
    <scope>NUCLEOTIDE SEQUENCE [LARGE SCALE GENOMIC DNA]</scope>
    <source>
        <strain evidence="17">yFS275 / FY16936</strain>
    </source>
</reference>
<dbReference type="PROSITE" id="PS51384">
    <property type="entry name" value="FAD_FR"/>
    <property type="match status" value="1"/>
</dbReference>
<dbReference type="EC" id="1.16.1.9" evidence="3"/>
<dbReference type="SFLD" id="SFLDS00052">
    <property type="entry name" value="Ferric_Reductase_Domain"/>
    <property type="match status" value="1"/>
</dbReference>
<evidence type="ECO:0000313" key="15">
    <source>
        <dbReference type="EMBL" id="EEB09531.1"/>
    </source>
</evidence>
<dbReference type="Pfam" id="PF08022">
    <property type="entry name" value="FAD_binding_8"/>
    <property type="match status" value="1"/>
</dbReference>
<evidence type="ECO:0000259" key="14">
    <source>
        <dbReference type="PROSITE" id="PS51384"/>
    </source>
</evidence>
<keyword evidence="11 13" id="KW-0472">Membrane</keyword>
<dbReference type="CDD" id="cd06186">
    <property type="entry name" value="NOX_Duox_like_FAD_NADP"/>
    <property type="match status" value="1"/>
</dbReference>
<accession>B6K7M7</accession>
<evidence type="ECO:0000256" key="10">
    <source>
        <dbReference type="ARBA" id="ARBA00023065"/>
    </source>
</evidence>
<dbReference type="PANTHER" id="PTHR32361">
    <property type="entry name" value="FERRIC/CUPRIC REDUCTASE TRANSMEMBRANE COMPONENT"/>
    <property type="match status" value="1"/>
</dbReference>
<evidence type="ECO:0000313" key="17">
    <source>
        <dbReference type="Proteomes" id="UP000001744"/>
    </source>
</evidence>
<comment type="catalytic activity">
    <reaction evidence="12">
        <text>2 a Fe(II)-siderophore + NADP(+) + H(+) = 2 a Fe(III)-siderophore + NADPH</text>
        <dbReference type="Rhea" id="RHEA:28795"/>
        <dbReference type="Rhea" id="RHEA-COMP:11342"/>
        <dbReference type="Rhea" id="RHEA-COMP:11344"/>
        <dbReference type="ChEBI" id="CHEBI:15378"/>
        <dbReference type="ChEBI" id="CHEBI:29033"/>
        <dbReference type="ChEBI" id="CHEBI:29034"/>
        <dbReference type="ChEBI" id="CHEBI:57783"/>
        <dbReference type="ChEBI" id="CHEBI:58349"/>
        <dbReference type="EC" id="1.16.1.9"/>
    </reaction>
</comment>
<dbReference type="JaponicusDB" id="SJAG_04743">
    <property type="gene designation" value="frp1"/>
</dbReference>
<dbReference type="STRING" id="402676.B6K7M7"/>
<evidence type="ECO:0000256" key="4">
    <source>
        <dbReference type="ARBA" id="ARBA00022448"/>
    </source>
</evidence>
<dbReference type="GO" id="GO:0000293">
    <property type="term" value="F:ferric-chelate reductase activity"/>
    <property type="evidence" value="ECO:0000318"/>
    <property type="project" value="GO_Central"/>
</dbReference>
<dbReference type="GO" id="GO:0015677">
    <property type="term" value="P:copper ion import"/>
    <property type="evidence" value="ECO:0000318"/>
    <property type="project" value="GO_Central"/>
</dbReference>
<keyword evidence="17" id="KW-1185">Reference proteome</keyword>
<evidence type="ECO:0000256" key="13">
    <source>
        <dbReference type="SAM" id="Phobius"/>
    </source>
</evidence>
<evidence type="ECO:0000256" key="11">
    <source>
        <dbReference type="ARBA" id="ARBA00023136"/>
    </source>
</evidence>
<dbReference type="InterPro" id="IPR039261">
    <property type="entry name" value="FNR_nucleotide-bd"/>
</dbReference>
<dbReference type="SUPFAM" id="SSF52343">
    <property type="entry name" value="Ferredoxin reductase-like, C-terminal NADP-linked domain"/>
    <property type="match status" value="1"/>
</dbReference>
<dbReference type="GeneID" id="7051530"/>
<feature type="domain" description="FAD-binding FR-type" evidence="14">
    <location>
        <begin position="260"/>
        <end position="397"/>
    </location>
</feature>
<comment type="similarity">
    <text evidence="2">Belongs to the ferric reductase (FRE) family.</text>
</comment>
<dbReference type="AlphaFoldDB" id="B6K7M7"/>
<dbReference type="Pfam" id="PF08030">
    <property type="entry name" value="NAD_binding_6"/>
    <property type="match status" value="1"/>
</dbReference>
<dbReference type="Gene3D" id="3.40.50.80">
    <property type="entry name" value="Nucleotide-binding domain of ferredoxin-NADP reductase (FNR) module"/>
    <property type="match status" value="1"/>
</dbReference>
<protein>
    <recommendedName>
        <fullName evidence="3">ferric-chelate reductase (NADPH)</fullName>
        <ecNumber evidence="3">1.16.1.9</ecNumber>
    </recommendedName>
</protein>
<keyword evidence="4" id="KW-0813">Transport</keyword>
<dbReference type="GO" id="GO:0006826">
    <property type="term" value="P:iron ion transport"/>
    <property type="evidence" value="ECO:0000318"/>
    <property type="project" value="GO_Central"/>
</dbReference>
<dbReference type="RefSeq" id="XP_002175824.1">
    <property type="nucleotide sequence ID" value="XM_002175788.2"/>
</dbReference>
<organism evidence="15 17">
    <name type="scientific">Schizosaccharomyces japonicus (strain yFS275 / FY16936)</name>
    <name type="common">Fission yeast</name>
    <dbReference type="NCBI Taxonomy" id="402676"/>
    <lineage>
        <taxon>Eukaryota</taxon>
        <taxon>Fungi</taxon>
        <taxon>Dikarya</taxon>
        <taxon>Ascomycota</taxon>
        <taxon>Taphrinomycotina</taxon>
        <taxon>Schizosaccharomycetes</taxon>
        <taxon>Schizosaccharomycetales</taxon>
        <taxon>Schizosaccharomycetaceae</taxon>
        <taxon>Schizosaccharomyces</taxon>
    </lineage>
</organism>
<dbReference type="SUPFAM" id="SSF63380">
    <property type="entry name" value="Riboflavin synthase domain-like"/>
    <property type="match status" value="1"/>
</dbReference>
<keyword evidence="6 13" id="KW-0812">Transmembrane</keyword>
<dbReference type="VEuPathDB" id="FungiDB:SJAG_04743"/>
<feature type="transmembrane region" description="Helical" evidence="13">
    <location>
        <begin position="12"/>
        <end position="33"/>
    </location>
</feature>
<feature type="transmembrane region" description="Helical" evidence="13">
    <location>
        <begin position="106"/>
        <end position="130"/>
    </location>
</feature>
<evidence type="ECO:0000256" key="9">
    <source>
        <dbReference type="ARBA" id="ARBA00023002"/>
    </source>
</evidence>
<comment type="subcellular location">
    <subcellularLocation>
        <location evidence="1">Cell membrane</location>
        <topology evidence="1">Multi-pass membrane protein</topology>
    </subcellularLocation>
</comment>
<dbReference type="Pfam" id="PF01794">
    <property type="entry name" value="Ferric_reduct"/>
    <property type="match status" value="1"/>
</dbReference>
<dbReference type="OrthoDB" id="10006946at2759"/>
<feature type="transmembrane region" description="Helical" evidence="13">
    <location>
        <begin position="190"/>
        <end position="209"/>
    </location>
</feature>